<dbReference type="EMBL" id="VSSQ01014446">
    <property type="protein sequence ID" value="MPM53678.1"/>
    <property type="molecule type" value="Genomic_DNA"/>
</dbReference>
<organism evidence="2">
    <name type="scientific">bioreactor metagenome</name>
    <dbReference type="NCBI Taxonomy" id="1076179"/>
    <lineage>
        <taxon>unclassified sequences</taxon>
        <taxon>metagenomes</taxon>
        <taxon>ecological metagenomes</taxon>
    </lineage>
</organism>
<evidence type="ECO:0000313" key="2">
    <source>
        <dbReference type="EMBL" id="MPM53678.1"/>
    </source>
</evidence>
<protein>
    <recommendedName>
        <fullName evidence="1">DUF4139 domain-containing protein</fullName>
    </recommendedName>
</protein>
<feature type="domain" description="DUF4139" evidence="1">
    <location>
        <begin position="53"/>
        <end position="179"/>
    </location>
</feature>
<name>A0A645ALS0_9ZZZZ</name>
<gene>
    <name evidence="2" type="ORF">SDC9_100447</name>
</gene>
<reference evidence="2" key="1">
    <citation type="submission" date="2019-08" db="EMBL/GenBank/DDBJ databases">
        <authorList>
            <person name="Kucharzyk K."/>
            <person name="Murdoch R.W."/>
            <person name="Higgins S."/>
            <person name="Loffler F."/>
        </authorList>
    </citation>
    <scope>NUCLEOTIDE SEQUENCE</scope>
</reference>
<accession>A0A645ALS0</accession>
<dbReference type="PANTHER" id="PTHR31005:SF8">
    <property type="entry name" value="DUF4139 DOMAIN-CONTAINING PROTEIN"/>
    <property type="match status" value="1"/>
</dbReference>
<dbReference type="Pfam" id="PF13598">
    <property type="entry name" value="DUF4139"/>
    <property type="match status" value="1"/>
</dbReference>
<evidence type="ECO:0000259" key="1">
    <source>
        <dbReference type="Pfam" id="PF13598"/>
    </source>
</evidence>
<dbReference type="AlphaFoldDB" id="A0A645ALS0"/>
<dbReference type="InterPro" id="IPR011935">
    <property type="entry name" value="CHP02231"/>
</dbReference>
<sequence length="187" mass="20652">MTLSLGTQDVRGELVTRTSPAVEQAAYLVALLPTLPGVWPTASVALYRDGAYVGQGTLNNNDDELARTGLSFGRDERIIVTAEQQQQNAGSAGFTGAQLERKVQHAYRVENRHQRPVALQVLESAPVSRNEQIDVKSQYEPAPADKEWSRRPGLVLWSQTLAPAASQRFTATHTLRYPKEARLQESQ</sequence>
<proteinExistence type="predicted"/>
<dbReference type="PANTHER" id="PTHR31005">
    <property type="entry name" value="DUF4139 DOMAIN-CONTAINING PROTEIN"/>
    <property type="match status" value="1"/>
</dbReference>
<comment type="caution">
    <text evidence="2">The sequence shown here is derived from an EMBL/GenBank/DDBJ whole genome shotgun (WGS) entry which is preliminary data.</text>
</comment>
<dbReference type="InterPro" id="IPR037291">
    <property type="entry name" value="DUF4139"/>
</dbReference>